<protein>
    <submittedName>
        <fullName evidence="1">Uncharacterized protein</fullName>
    </submittedName>
</protein>
<reference evidence="1 2" key="1">
    <citation type="journal article" date="2018" name="Sci. Rep.">
        <title>Genomic signatures of local adaptation to the degree of environmental predictability in rotifers.</title>
        <authorList>
            <person name="Franch-Gras L."/>
            <person name="Hahn C."/>
            <person name="Garcia-Roger E.M."/>
            <person name="Carmona M.J."/>
            <person name="Serra M."/>
            <person name="Gomez A."/>
        </authorList>
    </citation>
    <scope>NUCLEOTIDE SEQUENCE [LARGE SCALE GENOMIC DNA]</scope>
    <source>
        <strain evidence="1">HYR1</strain>
    </source>
</reference>
<organism evidence="1 2">
    <name type="scientific">Brachionus plicatilis</name>
    <name type="common">Marine rotifer</name>
    <name type="synonym">Brachionus muelleri</name>
    <dbReference type="NCBI Taxonomy" id="10195"/>
    <lineage>
        <taxon>Eukaryota</taxon>
        <taxon>Metazoa</taxon>
        <taxon>Spiralia</taxon>
        <taxon>Gnathifera</taxon>
        <taxon>Rotifera</taxon>
        <taxon>Eurotatoria</taxon>
        <taxon>Monogononta</taxon>
        <taxon>Pseudotrocha</taxon>
        <taxon>Ploima</taxon>
        <taxon>Brachionidae</taxon>
        <taxon>Brachionus</taxon>
    </lineage>
</organism>
<evidence type="ECO:0000313" key="2">
    <source>
        <dbReference type="Proteomes" id="UP000276133"/>
    </source>
</evidence>
<dbReference type="AlphaFoldDB" id="A0A3M7RPI5"/>
<sequence length="99" mass="11584">MYSISNKCNLYTQHVNLPLSFLVTLLKISSLLKIFYTCATYTAGIQNGFRIKISKIPDSILQLIYFVNVYKHLKLKQEFPFTLKFCDIEKMLKKLNINN</sequence>
<evidence type="ECO:0000313" key="1">
    <source>
        <dbReference type="EMBL" id="RNA25464.1"/>
    </source>
</evidence>
<dbReference type="EMBL" id="REGN01002926">
    <property type="protein sequence ID" value="RNA25464.1"/>
    <property type="molecule type" value="Genomic_DNA"/>
</dbReference>
<gene>
    <name evidence="1" type="ORF">BpHYR1_034502</name>
</gene>
<comment type="caution">
    <text evidence="1">The sequence shown here is derived from an EMBL/GenBank/DDBJ whole genome shotgun (WGS) entry which is preliminary data.</text>
</comment>
<accession>A0A3M7RPI5</accession>
<keyword evidence="2" id="KW-1185">Reference proteome</keyword>
<dbReference type="Proteomes" id="UP000276133">
    <property type="component" value="Unassembled WGS sequence"/>
</dbReference>
<name>A0A3M7RPI5_BRAPC</name>
<proteinExistence type="predicted"/>